<comment type="cofactor">
    <cofactor evidence="1">
        <name>FAD</name>
        <dbReference type="ChEBI" id="CHEBI:57692"/>
    </cofactor>
</comment>
<evidence type="ECO:0000256" key="2">
    <source>
        <dbReference type="ARBA" id="ARBA00007532"/>
    </source>
</evidence>
<evidence type="ECO:0000256" key="1">
    <source>
        <dbReference type="ARBA" id="ARBA00001974"/>
    </source>
</evidence>
<feature type="domain" description="Pyridine nucleotide-disulphide oxidoreductase dimerisation" evidence="9">
    <location>
        <begin position="362"/>
        <end position="471"/>
    </location>
</feature>
<keyword evidence="3 8" id="KW-0285">Flavoprotein</keyword>
<keyword evidence="12" id="KW-1185">Reference proteome</keyword>
<dbReference type="PRINTS" id="PR00368">
    <property type="entry name" value="FADPNR"/>
</dbReference>
<evidence type="ECO:0000256" key="8">
    <source>
        <dbReference type="RuleBase" id="RU003691"/>
    </source>
</evidence>
<dbReference type="InterPro" id="IPR036188">
    <property type="entry name" value="FAD/NAD-bd_sf"/>
</dbReference>
<dbReference type="PROSITE" id="PS00076">
    <property type="entry name" value="PYRIDINE_REDOX_1"/>
    <property type="match status" value="1"/>
</dbReference>
<dbReference type="InterPro" id="IPR012999">
    <property type="entry name" value="Pyr_OxRdtase_I_AS"/>
</dbReference>
<protein>
    <submittedName>
        <fullName evidence="11">G2113 protein</fullName>
    </submittedName>
</protein>
<dbReference type="InterPro" id="IPR016156">
    <property type="entry name" value="FAD/NAD-linked_Rdtase_dimer_sf"/>
</dbReference>
<evidence type="ECO:0000256" key="5">
    <source>
        <dbReference type="ARBA" id="ARBA00023002"/>
    </source>
</evidence>
<feature type="domain" description="FAD/NAD(P)-binding" evidence="10">
    <location>
        <begin position="9"/>
        <end position="342"/>
    </location>
</feature>
<dbReference type="InterPro" id="IPR023753">
    <property type="entry name" value="FAD/NAD-binding_dom"/>
</dbReference>
<evidence type="ECO:0000256" key="7">
    <source>
        <dbReference type="ARBA" id="ARBA00023284"/>
    </source>
</evidence>
<dbReference type="InterPro" id="IPR001100">
    <property type="entry name" value="Pyr_nuc-diS_OxRdtase"/>
</dbReference>
<comment type="similarity">
    <text evidence="2 8">Belongs to the class-I pyridine nucleotide-disulfide oxidoreductase family.</text>
</comment>
<dbReference type="SUPFAM" id="SSF55424">
    <property type="entry name" value="FAD/NAD-linked reductases, dimerisation (C-terminal) domain"/>
    <property type="match status" value="1"/>
</dbReference>
<dbReference type="InterPro" id="IPR004099">
    <property type="entry name" value="Pyr_nucl-diS_OxRdtase_dimer"/>
</dbReference>
<dbReference type="InterPro" id="IPR046952">
    <property type="entry name" value="GSHR/TRXR-like"/>
</dbReference>
<dbReference type="Proteomes" id="UP001497392">
    <property type="component" value="Unassembled WGS sequence"/>
</dbReference>
<dbReference type="Pfam" id="PF07992">
    <property type="entry name" value="Pyr_redox_2"/>
    <property type="match status" value="1"/>
</dbReference>
<dbReference type="PIRSF" id="PIRSF000350">
    <property type="entry name" value="Mercury_reductase_MerA"/>
    <property type="match status" value="1"/>
</dbReference>
<gene>
    <name evidence="11" type="primary">g2113</name>
    <name evidence="11" type="ORF">VP750_LOCUS1810</name>
</gene>
<dbReference type="Gene3D" id="3.50.50.60">
    <property type="entry name" value="FAD/NAD(P)-binding domain"/>
    <property type="match status" value="2"/>
</dbReference>
<keyword evidence="5 8" id="KW-0560">Oxidoreductase</keyword>
<dbReference type="Gene3D" id="3.30.390.30">
    <property type="match status" value="1"/>
</dbReference>
<keyword evidence="6" id="KW-1015">Disulfide bond</keyword>
<dbReference type="PANTHER" id="PTHR42737">
    <property type="entry name" value="GLUTATHIONE REDUCTASE"/>
    <property type="match status" value="1"/>
</dbReference>
<evidence type="ECO:0000259" key="9">
    <source>
        <dbReference type="Pfam" id="PF02852"/>
    </source>
</evidence>
<evidence type="ECO:0000256" key="4">
    <source>
        <dbReference type="ARBA" id="ARBA00022827"/>
    </source>
</evidence>
<evidence type="ECO:0000313" key="12">
    <source>
        <dbReference type="Proteomes" id="UP001497392"/>
    </source>
</evidence>
<comment type="caution">
    <text evidence="11">The sequence shown here is derived from an EMBL/GenBank/DDBJ whole genome shotgun (WGS) entry which is preliminary data.</text>
</comment>
<dbReference type="PRINTS" id="PR00411">
    <property type="entry name" value="PNDRDTASEI"/>
</dbReference>
<proteinExistence type="inferred from homology"/>
<evidence type="ECO:0000256" key="3">
    <source>
        <dbReference type="ARBA" id="ARBA00022630"/>
    </source>
</evidence>
<dbReference type="Pfam" id="PF02852">
    <property type="entry name" value="Pyr_redox_dim"/>
    <property type="match status" value="1"/>
</dbReference>
<dbReference type="PANTHER" id="PTHR42737:SF2">
    <property type="entry name" value="GLUTATHIONE REDUCTASE"/>
    <property type="match status" value="1"/>
</dbReference>
<accession>A0ABP1FL76</accession>
<evidence type="ECO:0000259" key="10">
    <source>
        <dbReference type="Pfam" id="PF07992"/>
    </source>
</evidence>
<organism evidence="11 12">
    <name type="scientific">Coccomyxa viridis</name>
    <dbReference type="NCBI Taxonomy" id="1274662"/>
    <lineage>
        <taxon>Eukaryota</taxon>
        <taxon>Viridiplantae</taxon>
        <taxon>Chlorophyta</taxon>
        <taxon>core chlorophytes</taxon>
        <taxon>Trebouxiophyceae</taxon>
        <taxon>Trebouxiophyceae incertae sedis</taxon>
        <taxon>Coccomyxaceae</taxon>
        <taxon>Coccomyxa</taxon>
    </lineage>
</organism>
<keyword evidence="4 8" id="KW-0274">FAD</keyword>
<reference evidence="11 12" key="1">
    <citation type="submission" date="2024-06" db="EMBL/GenBank/DDBJ databases">
        <authorList>
            <person name="Kraege A."/>
            <person name="Thomma B."/>
        </authorList>
    </citation>
    <scope>NUCLEOTIDE SEQUENCE [LARGE SCALE GENOMIC DNA]</scope>
</reference>
<dbReference type="SUPFAM" id="SSF51905">
    <property type="entry name" value="FAD/NAD(P)-binding domain"/>
    <property type="match status" value="1"/>
</dbReference>
<dbReference type="EMBL" id="CAXHTA020000003">
    <property type="protein sequence ID" value="CAL5220151.1"/>
    <property type="molecule type" value="Genomic_DNA"/>
</dbReference>
<dbReference type="NCBIfam" id="NF004776">
    <property type="entry name" value="PRK06116.1"/>
    <property type="match status" value="1"/>
</dbReference>
<evidence type="ECO:0000256" key="6">
    <source>
        <dbReference type="ARBA" id="ARBA00023157"/>
    </source>
</evidence>
<keyword evidence="7 8" id="KW-0676">Redox-active center</keyword>
<sequence>MGSLENYDYDLVTIGAGSGGTRASRISAQHYGAKVACVELPFGFLSSDEIGGAGGTCVIRGCVPKKILVYGSAFAEEFRDANGFGWGVNQHPPHDLKNLIKKKSAEVERLNGVYNKLLKTAGVDLIEGRGKLLDAHTVEVTTPAGEKRILKTKYILLAVGGKPVKAPIPGSEHAITSDDALVLDDIPGSTIVIVGAGYISVEFSSIYKGLGAEVHLMYRKPLPLTGFDEECREQVADGLKGRGVHLYPDTTPTRIEKEADGTFKVYYKNSDGESSVKAGIVMFGTGRSPNTKNIGLEEVGVKKDQKDGIEVDEHSRTSVPNIYAIGDVTNRVALTPVAIMEGMAFAKTVFGKDSTPPDYRKVPSACFVQPPLAYVGFTEEEAIEKVSGNIDVYVSKFKPMKNTISGRDERTFMKLLVHSDTDQVLGAHMVGPDAPEVMQGIAIALKAGAKKAHFDSTVGIHPTAAEEWVSMRTRARRVQGQGKQPPS</sequence>
<evidence type="ECO:0000313" key="11">
    <source>
        <dbReference type="EMBL" id="CAL5220151.1"/>
    </source>
</evidence>
<name>A0ABP1FL76_9CHLO</name>